<feature type="transmembrane region" description="Helical" evidence="2">
    <location>
        <begin position="247"/>
        <end position="268"/>
    </location>
</feature>
<evidence type="ECO:0000313" key="4">
    <source>
        <dbReference type="Proteomes" id="UP000002706"/>
    </source>
</evidence>
<name>Q3AAA6_CARHZ</name>
<protein>
    <submittedName>
        <fullName evidence="3">Uncharacterized protein</fullName>
    </submittedName>
</protein>
<keyword evidence="2" id="KW-1133">Transmembrane helix</keyword>
<keyword evidence="4" id="KW-1185">Reference proteome</keyword>
<keyword evidence="2" id="KW-0472">Membrane</keyword>
<evidence type="ECO:0000256" key="1">
    <source>
        <dbReference type="SAM" id="MobiDB-lite"/>
    </source>
</evidence>
<dbReference type="OrthoDB" id="1793330at2"/>
<dbReference type="Proteomes" id="UP000002706">
    <property type="component" value="Chromosome"/>
</dbReference>
<dbReference type="eggNOG" id="ENOG5032D7X">
    <property type="taxonomic scope" value="Bacteria"/>
</dbReference>
<dbReference type="AlphaFoldDB" id="Q3AAA6"/>
<reference evidence="3 4" key="1">
    <citation type="journal article" date="2005" name="PLoS Genet.">
        <title>Life in hot carbon monoxide: the complete genome sequence of Carboxydothermus hydrogenoformans Z-2901.</title>
        <authorList>
            <person name="Wu M."/>
            <person name="Ren Q."/>
            <person name="Durkin A.S."/>
            <person name="Daugherty S.C."/>
            <person name="Brinkac L.M."/>
            <person name="Dodson R.J."/>
            <person name="Madupu R."/>
            <person name="Sullivan S.A."/>
            <person name="Kolonay J.F."/>
            <person name="Haft D.H."/>
            <person name="Nelson W.C."/>
            <person name="Tallon L.J."/>
            <person name="Jones K.M."/>
            <person name="Ulrich L.E."/>
            <person name="Gonzalez J.M."/>
            <person name="Zhulin I.B."/>
            <person name="Robb F.T."/>
            <person name="Eisen J.A."/>
        </authorList>
    </citation>
    <scope>NUCLEOTIDE SEQUENCE [LARGE SCALE GENOMIC DNA]</scope>
    <source>
        <strain evidence="4">ATCC BAA-161 / DSM 6008 / Z-2901</strain>
    </source>
</reference>
<dbReference type="InParanoid" id="Q3AAA6"/>
<organism evidence="3 4">
    <name type="scientific">Carboxydothermus hydrogenoformans (strain ATCC BAA-161 / DSM 6008 / Z-2901)</name>
    <dbReference type="NCBI Taxonomy" id="246194"/>
    <lineage>
        <taxon>Bacteria</taxon>
        <taxon>Bacillati</taxon>
        <taxon>Bacillota</taxon>
        <taxon>Clostridia</taxon>
        <taxon>Thermoanaerobacterales</taxon>
        <taxon>Thermoanaerobacteraceae</taxon>
        <taxon>Carboxydothermus</taxon>
    </lineage>
</organism>
<proteinExistence type="predicted"/>
<feature type="compositionally biased region" description="Low complexity" evidence="1">
    <location>
        <begin position="228"/>
        <end position="239"/>
    </location>
</feature>
<dbReference type="RefSeq" id="WP_011345001.1">
    <property type="nucleotide sequence ID" value="NC_007503.1"/>
</dbReference>
<keyword evidence="2" id="KW-0812">Transmembrane</keyword>
<gene>
    <name evidence="3" type="ordered locus">CHY_2111</name>
</gene>
<dbReference type="KEGG" id="chy:CHY_2111"/>
<sequence>MLKWFHLPGKLWVLLILGVFLFFGSPVKAYAQSNIQFKDFTISVLPEYDEPDNILVIYEGTIISSEPYNGEIRFMVPRKDENIKVGMACEINEAGGHECQPFRIIDKGDYQELVWKISKIIQPGKEYKVYLEFYYYGIEGQKNKTINYRFIPVLPIQNLTINVGQPLKATNFKLNPPSNFTGQGYNLNTFGYTFSNPNKPISIKISYTKEDPNPSFEKPKDDSQTANTQAPPATSSAQANSTSSTDWVILLLVILFIVFLGVVIFYAFKTQSSSHHVRKGKGNSRSDAPAHLVAEKKRIRKLLLEGKISEETYRELINDLENEYR</sequence>
<accession>Q3AAA6</accession>
<feature type="region of interest" description="Disordered" evidence="1">
    <location>
        <begin position="212"/>
        <end position="239"/>
    </location>
</feature>
<dbReference type="EMBL" id="CP000141">
    <property type="protein sequence ID" value="ABB15003.1"/>
    <property type="molecule type" value="Genomic_DNA"/>
</dbReference>
<feature type="compositionally biased region" description="Basic and acidic residues" evidence="1">
    <location>
        <begin position="212"/>
        <end position="223"/>
    </location>
</feature>
<evidence type="ECO:0000256" key="2">
    <source>
        <dbReference type="SAM" id="Phobius"/>
    </source>
</evidence>
<evidence type="ECO:0000313" key="3">
    <source>
        <dbReference type="EMBL" id="ABB15003.1"/>
    </source>
</evidence>
<dbReference type="HOGENOM" id="CLU_069540_0_0_9"/>